<proteinExistence type="inferred from homology"/>
<dbReference type="CDD" id="cd04301">
    <property type="entry name" value="NAT_SF"/>
    <property type="match status" value="1"/>
</dbReference>
<dbReference type="InterPro" id="IPR050680">
    <property type="entry name" value="YpeA/RimI_acetyltransf"/>
</dbReference>
<dbReference type="Pfam" id="PF00583">
    <property type="entry name" value="Acetyltransf_1"/>
    <property type="match status" value="1"/>
</dbReference>
<protein>
    <submittedName>
        <fullName evidence="6">Ribosomal-protein-alanine N-acetyltransferase</fullName>
    </submittedName>
</protein>
<dbReference type="PROSITE" id="PS51186">
    <property type="entry name" value="GNAT"/>
    <property type="match status" value="1"/>
</dbReference>
<evidence type="ECO:0000259" key="5">
    <source>
        <dbReference type="PROSITE" id="PS51186"/>
    </source>
</evidence>
<dbReference type="InterPro" id="IPR016181">
    <property type="entry name" value="Acyl_CoA_acyltransferase"/>
</dbReference>
<evidence type="ECO:0000313" key="6">
    <source>
        <dbReference type="EMBL" id="GER92563.1"/>
    </source>
</evidence>
<feature type="domain" description="N-acetyltransferase" evidence="5">
    <location>
        <begin position="4"/>
        <end position="147"/>
    </location>
</feature>
<dbReference type="AlphaFoldDB" id="A0A5J4KYK6"/>
<keyword evidence="4" id="KW-0012">Acyltransferase</keyword>
<evidence type="ECO:0000256" key="2">
    <source>
        <dbReference type="ARBA" id="ARBA00022490"/>
    </source>
</evidence>
<keyword evidence="2" id="KW-0963">Cytoplasm</keyword>
<evidence type="ECO:0000256" key="4">
    <source>
        <dbReference type="ARBA" id="ARBA00023315"/>
    </source>
</evidence>
<dbReference type="PANTHER" id="PTHR43420">
    <property type="entry name" value="ACETYLTRANSFERASE"/>
    <property type="match status" value="1"/>
</dbReference>
<dbReference type="GO" id="GO:0008080">
    <property type="term" value="F:N-acetyltransferase activity"/>
    <property type="evidence" value="ECO:0007669"/>
    <property type="project" value="InterPro"/>
</dbReference>
<sequence length="147" mass="17230">MNTVYIREMYIEDIPEVVSIERLSFSMPWSETSFRSEIYSRYSITRVAELNGIVVGYICVKHVADECHLLNLAVHPDYRRRGIAKVLLDNMIRELKIEGCRFFYLEVRASNYTARRLYEGVGFNMVGIRKGYYVNPVEDAIIMMKEL</sequence>
<dbReference type="InterPro" id="IPR006464">
    <property type="entry name" value="AcTrfase_RimI/Ard1"/>
</dbReference>
<dbReference type="NCBIfam" id="TIGR01575">
    <property type="entry name" value="rimI"/>
    <property type="match status" value="1"/>
</dbReference>
<dbReference type="Gene3D" id="3.40.630.30">
    <property type="match status" value="1"/>
</dbReference>
<accession>A0A5J4KYK6</accession>
<name>A0A5J4KYK6_9ZZZZ</name>
<reference evidence="6" key="1">
    <citation type="submission" date="2019-10" db="EMBL/GenBank/DDBJ databases">
        <title>Metagenomic sequencing of thiosulfate-disproportionating enrichment culture.</title>
        <authorList>
            <person name="Umezawa K."/>
            <person name="Kojima H."/>
            <person name="Fukui M."/>
        </authorList>
    </citation>
    <scope>NUCLEOTIDE SEQUENCE</scope>
    <source>
        <strain evidence="6">45J</strain>
    </source>
</reference>
<keyword evidence="3 6" id="KW-0808">Transferase</keyword>
<comment type="similarity">
    <text evidence="1">Belongs to the acetyltransferase family. RimI subfamily.</text>
</comment>
<comment type="caution">
    <text evidence="6">The sequence shown here is derived from an EMBL/GenBank/DDBJ whole genome shotgun (WGS) entry which is preliminary data.</text>
</comment>
<organism evidence="6">
    <name type="scientific">hot springs metagenome</name>
    <dbReference type="NCBI Taxonomy" id="433727"/>
    <lineage>
        <taxon>unclassified sequences</taxon>
        <taxon>metagenomes</taxon>
        <taxon>ecological metagenomes</taxon>
    </lineage>
</organism>
<dbReference type="SUPFAM" id="SSF55729">
    <property type="entry name" value="Acyl-CoA N-acyltransferases (Nat)"/>
    <property type="match status" value="1"/>
</dbReference>
<dbReference type="PANTHER" id="PTHR43420:SF44">
    <property type="entry name" value="ACETYLTRANSFERASE YPEA"/>
    <property type="match status" value="1"/>
</dbReference>
<evidence type="ECO:0000256" key="1">
    <source>
        <dbReference type="ARBA" id="ARBA00005395"/>
    </source>
</evidence>
<dbReference type="EMBL" id="BLAB01000001">
    <property type="protein sequence ID" value="GER92563.1"/>
    <property type="molecule type" value="Genomic_DNA"/>
</dbReference>
<dbReference type="InterPro" id="IPR000182">
    <property type="entry name" value="GNAT_dom"/>
</dbReference>
<gene>
    <name evidence="6" type="ORF">A45J_0279</name>
</gene>
<evidence type="ECO:0000256" key="3">
    <source>
        <dbReference type="ARBA" id="ARBA00022679"/>
    </source>
</evidence>